<reference evidence="1 2" key="2">
    <citation type="journal article" date="2022" name="Mol. Ecol. Resour.">
        <title>The genomes of chicory, endive, great burdock and yacon provide insights into Asteraceae paleo-polyploidization history and plant inulin production.</title>
        <authorList>
            <person name="Fan W."/>
            <person name="Wang S."/>
            <person name="Wang H."/>
            <person name="Wang A."/>
            <person name="Jiang F."/>
            <person name="Liu H."/>
            <person name="Zhao H."/>
            <person name="Xu D."/>
            <person name="Zhang Y."/>
        </authorList>
    </citation>
    <scope>NUCLEOTIDE SEQUENCE [LARGE SCALE GENOMIC DNA]</scope>
    <source>
        <strain evidence="2">cv. Punajuju</strain>
        <tissue evidence="1">Leaves</tissue>
    </source>
</reference>
<protein>
    <submittedName>
        <fullName evidence="1">Uncharacterized protein</fullName>
    </submittedName>
</protein>
<evidence type="ECO:0000313" key="2">
    <source>
        <dbReference type="Proteomes" id="UP001055811"/>
    </source>
</evidence>
<reference evidence="2" key="1">
    <citation type="journal article" date="2022" name="Mol. Ecol. Resour.">
        <title>The genomes of chicory, endive, great burdock and yacon provide insights into Asteraceae palaeo-polyploidization history and plant inulin production.</title>
        <authorList>
            <person name="Fan W."/>
            <person name="Wang S."/>
            <person name="Wang H."/>
            <person name="Wang A."/>
            <person name="Jiang F."/>
            <person name="Liu H."/>
            <person name="Zhao H."/>
            <person name="Xu D."/>
            <person name="Zhang Y."/>
        </authorList>
    </citation>
    <scope>NUCLEOTIDE SEQUENCE [LARGE SCALE GENOMIC DNA]</scope>
    <source>
        <strain evidence="2">cv. Punajuju</strain>
    </source>
</reference>
<dbReference type="EMBL" id="CM042009">
    <property type="protein sequence ID" value="KAI3788855.1"/>
    <property type="molecule type" value="Genomic_DNA"/>
</dbReference>
<accession>A0ACB9H0Z8</accession>
<keyword evidence="2" id="KW-1185">Reference proteome</keyword>
<gene>
    <name evidence="1" type="ORF">L2E82_01633</name>
</gene>
<evidence type="ECO:0000313" key="1">
    <source>
        <dbReference type="EMBL" id="KAI3788855.1"/>
    </source>
</evidence>
<dbReference type="Proteomes" id="UP001055811">
    <property type="component" value="Linkage Group LG01"/>
</dbReference>
<sequence length="420" mass="47853">MWLGEFIYIIKTTILSDHRLQQAPTTLTPSTGNSLRSSSIGERFLVSGCCFLPPPSPLSSLPHAQQLRRSALTSACHCLVYRLRIHLLFDFTFSLMASELDQVDFNSHDSRSRPNRLRLLLGEPRVLSLVYCSVWFKNQRLIASSVQAILVIALLLAILTSRVTVWGIDYVAESPVKELSYVPVLDVSLIPRRNTLYTTAHRYKRSRGEFLLQLTCFPMFSDELFLAQFPVHGVTLVFKFPKETYTLRFEGETNPLALTEVDALGVQPYELLERLENEYEALAAKKVCARMPPEKKRRQEDFPGANIKKRGRRRGSKREISPEFTCKLGDATVYYAHGRYEEAIPLLKEIVRICSKWLDPYETLGLIYDALGNKLKAVGLYMLAVHVKDKGLTIPNSNQLYLIAMEPVIELHFLLKLESI</sequence>
<name>A0ACB9H0Z8_CICIN</name>
<proteinExistence type="predicted"/>
<comment type="caution">
    <text evidence="1">The sequence shown here is derived from an EMBL/GenBank/DDBJ whole genome shotgun (WGS) entry which is preliminary data.</text>
</comment>
<organism evidence="1 2">
    <name type="scientific">Cichorium intybus</name>
    <name type="common">Chicory</name>
    <dbReference type="NCBI Taxonomy" id="13427"/>
    <lineage>
        <taxon>Eukaryota</taxon>
        <taxon>Viridiplantae</taxon>
        <taxon>Streptophyta</taxon>
        <taxon>Embryophyta</taxon>
        <taxon>Tracheophyta</taxon>
        <taxon>Spermatophyta</taxon>
        <taxon>Magnoliopsida</taxon>
        <taxon>eudicotyledons</taxon>
        <taxon>Gunneridae</taxon>
        <taxon>Pentapetalae</taxon>
        <taxon>asterids</taxon>
        <taxon>campanulids</taxon>
        <taxon>Asterales</taxon>
        <taxon>Asteraceae</taxon>
        <taxon>Cichorioideae</taxon>
        <taxon>Cichorieae</taxon>
        <taxon>Cichoriinae</taxon>
        <taxon>Cichorium</taxon>
    </lineage>
</organism>